<dbReference type="Proteomes" id="UP001472677">
    <property type="component" value="Unassembled WGS sequence"/>
</dbReference>
<sequence length="112" mass="12680">MSLPLGPFSSCHEWIHEADALLDQEKLAHLVSLLWSISNRQNYWIHDAKLTLACFVAKSVKSLLMDIASAHLTKVHHPPHTRMLNWSCPTDGLIKINVETSFFSDTDDGRMP</sequence>
<gene>
    <name evidence="1" type="ORF">V6N12_057285</name>
</gene>
<keyword evidence="2" id="KW-1185">Reference proteome</keyword>
<protein>
    <submittedName>
        <fullName evidence="1">Uncharacterized protein</fullName>
    </submittedName>
</protein>
<name>A0ABR2DBE2_9ROSI</name>
<comment type="caution">
    <text evidence="1">The sequence shown here is derived from an EMBL/GenBank/DDBJ whole genome shotgun (WGS) entry which is preliminary data.</text>
</comment>
<evidence type="ECO:0000313" key="1">
    <source>
        <dbReference type="EMBL" id="KAK8534641.1"/>
    </source>
</evidence>
<organism evidence="1 2">
    <name type="scientific">Hibiscus sabdariffa</name>
    <name type="common">roselle</name>
    <dbReference type="NCBI Taxonomy" id="183260"/>
    <lineage>
        <taxon>Eukaryota</taxon>
        <taxon>Viridiplantae</taxon>
        <taxon>Streptophyta</taxon>
        <taxon>Embryophyta</taxon>
        <taxon>Tracheophyta</taxon>
        <taxon>Spermatophyta</taxon>
        <taxon>Magnoliopsida</taxon>
        <taxon>eudicotyledons</taxon>
        <taxon>Gunneridae</taxon>
        <taxon>Pentapetalae</taxon>
        <taxon>rosids</taxon>
        <taxon>malvids</taxon>
        <taxon>Malvales</taxon>
        <taxon>Malvaceae</taxon>
        <taxon>Malvoideae</taxon>
        <taxon>Hibiscus</taxon>
    </lineage>
</organism>
<evidence type="ECO:0000313" key="2">
    <source>
        <dbReference type="Proteomes" id="UP001472677"/>
    </source>
</evidence>
<proteinExistence type="predicted"/>
<reference evidence="1 2" key="1">
    <citation type="journal article" date="2024" name="G3 (Bethesda)">
        <title>Genome assembly of Hibiscus sabdariffa L. provides insights into metabolisms of medicinal natural products.</title>
        <authorList>
            <person name="Kim T."/>
        </authorList>
    </citation>
    <scope>NUCLEOTIDE SEQUENCE [LARGE SCALE GENOMIC DNA]</scope>
    <source>
        <strain evidence="1">TK-2024</strain>
        <tissue evidence="1">Old leaves</tissue>
    </source>
</reference>
<dbReference type="EMBL" id="JBBPBM010000031">
    <property type="protein sequence ID" value="KAK8534641.1"/>
    <property type="molecule type" value="Genomic_DNA"/>
</dbReference>
<accession>A0ABR2DBE2</accession>